<keyword evidence="1" id="KW-1133">Transmembrane helix</keyword>
<feature type="transmembrane region" description="Helical" evidence="1">
    <location>
        <begin position="18"/>
        <end position="36"/>
    </location>
</feature>
<keyword evidence="1" id="KW-0812">Transmembrane</keyword>
<organism evidence="2">
    <name type="scientific">uncultured Sulfurovum sp</name>
    <dbReference type="NCBI Taxonomy" id="269237"/>
    <lineage>
        <taxon>Bacteria</taxon>
        <taxon>Pseudomonadati</taxon>
        <taxon>Campylobacterota</taxon>
        <taxon>Epsilonproteobacteria</taxon>
        <taxon>Campylobacterales</taxon>
        <taxon>Sulfurovaceae</taxon>
        <taxon>Sulfurovum</taxon>
        <taxon>environmental samples</taxon>
    </lineage>
</organism>
<protein>
    <submittedName>
        <fullName evidence="2">Uncharacterized protein</fullName>
    </submittedName>
</protein>
<keyword evidence="1" id="KW-0472">Membrane</keyword>
<evidence type="ECO:0000256" key="1">
    <source>
        <dbReference type="SAM" id="Phobius"/>
    </source>
</evidence>
<evidence type="ECO:0000313" key="2">
    <source>
        <dbReference type="EMBL" id="CAA6798779.1"/>
    </source>
</evidence>
<dbReference type="EMBL" id="CACVAR010000017">
    <property type="protein sequence ID" value="CAA6798779.1"/>
    <property type="molecule type" value="Genomic_DNA"/>
</dbReference>
<name>A0A6S6S1P7_9BACT</name>
<proteinExistence type="predicted"/>
<accession>A0A6S6S1P7</accession>
<reference evidence="2" key="1">
    <citation type="submission" date="2020-01" db="EMBL/GenBank/DDBJ databases">
        <authorList>
            <person name="Meier V. D."/>
            <person name="Meier V D."/>
        </authorList>
    </citation>
    <scope>NUCLEOTIDE SEQUENCE</scope>
    <source>
        <strain evidence="2">HLG_WM_MAG_03</strain>
    </source>
</reference>
<gene>
    <name evidence="2" type="ORF">HELGO_WM28294</name>
</gene>
<dbReference type="AlphaFoldDB" id="A0A6S6S1P7"/>
<sequence>MVFYCMISLLKDKVMKKIITILTIVPLMVFAGLNVGKVTNTLSHIKGKKTLSFFNANTHIPLEGKLKLTSLSTADIVLFSSKKHKSKSTIVNSYKKLKENKNSIGAIYLKKGRTQIIFVKERLDAKGLSLSPKFKKHILHEWQLDPLALVKGLK</sequence>